<feature type="transmembrane region" description="Helical" evidence="2">
    <location>
        <begin position="270"/>
        <end position="292"/>
    </location>
</feature>
<keyword evidence="2" id="KW-0812">Transmembrane</keyword>
<dbReference type="VEuPathDB" id="VectorBase:ASIS004970"/>
<keyword evidence="3" id="KW-0732">Signal</keyword>
<feature type="compositionally biased region" description="Basic and acidic residues" evidence="1">
    <location>
        <begin position="112"/>
        <end position="124"/>
    </location>
</feature>
<feature type="chain" id="PRO_5010759858" evidence="3">
    <location>
        <begin position="19"/>
        <end position="344"/>
    </location>
</feature>
<dbReference type="AlphaFoldDB" id="A0A084VM78"/>
<evidence type="ECO:0000313" key="4">
    <source>
        <dbReference type="EMBL" id="KFB39072.1"/>
    </source>
</evidence>
<keyword evidence="2" id="KW-1133">Transmembrane helix</keyword>
<evidence type="ECO:0000256" key="3">
    <source>
        <dbReference type="SAM" id="SignalP"/>
    </source>
</evidence>
<evidence type="ECO:0000313" key="6">
    <source>
        <dbReference type="Proteomes" id="UP000030765"/>
    </source>
</evidence>
<evidence type="ECO:0000256" key="2">
    <source>
        <dbReference type="SAM" id="Phobius"/>
    </source>
</evidence>
<evidence type="ECO:0000256" key="1">
    <source>
        <dbReference type="SAM" id="MobiDB-lite"/>
    </source>
</evidence>
<reference evidence="4 6" key="1">
    <citation type="journal article" date="2014" name="BMC Genomics">
        <title>Genome sequence of Anopheles sinensis provides insight into genetics basis of mosquito competence for malaria parasites.</title>
        <authorList>
            <person name="Zhou D."/>
            <person name="Zhang D."/>
            <person name="Ding G."/>
            <person name="Shi L."/>
            <person name="Hou Q."/>
            <person name="Ye Y."/>
            <person name="Xu Y."/>
            <person name="Zhou H."/>
            <person name="Xiong C."/>
            <person name="Li S."/>
            <person name="Yu J."/>
            <person name="Hong S."/>
            <person name="Yu X."/>
            <person name="Zou P."/>
            <person name="Chen C."/>
            <person name="Chang X."/>
            <person name="Wang W."/>
            <person name="Lv Y."/>
            <person name="Sun Y."/>
            <person name="Ma L."/>
            <person name="Shen B."/>
            <person name="Zhu C."/>
        </authorList>
    </citation>
    <scope>NUCLEOTIDE SEQUENCE [LARGE SCALE GENOMIC DNA]</scope>
</reference>
<dbReference type="EnsemblMetazoa" id="ASIC006396-RA">
    <property type="protein sequence ID" value="ASIC006396-PA"/>
    <property type="gene ID" value="ASIC006396"/>
</dbReference>
<keyword evidence="2" id="KW-0472">Membrane</keyword>
<feature type="signal peptide" evidence="3">
    <location>
        <begin position="1"/>
        <end position="18"/>
    </location>
</feature>
<accession>A0A084VM78</accession>
<reference evidence="5" key="2">
    <citation type="submission" date="2020-05" db="UniProtKB">
        <authorList>
            <consortium name="EnsemblMetazoa"/>
        </authorList>
    </citation>
    <scope>IDENTIFICATION</scope>
</reference>
<dbReference type="EMBL" id="ATLV01014581">
    <property type="status" value="NOT_ANNOTATED_CDS"/>
    <property type="molecule type" value="Genomic_DNA"/>
</dbReference>
<dbReference type="Proteomes" id="UP000030765">
    <property type="component" value="Unassembled WGS sequence"/>
</dbReference>
<dbReference type="EMBL" id="KE524975">
    <property type="protein sequence ID" value="KFB39072.1"/>
    <property type="molecule type" value="Genomic_DNA"/>
</dbReference>
<gene>
    <name evidence="4" type="ORF">ZHAS_00006396</name>
</gene>
<organism evidence="4">
    <name type="scientific">Anopheles sinensis</name>
    <name type="common">Mosquito</name>
    <dbReference type="NCBI Taxonomy" id="74873"/>
    <lineage>
        <taxon>Eukaryota</taxon>
        <taxon>Metazoa</taxon>
        <taxon>Ecdysozoa</taxon>
        <taxon>Arthropoda</taxon>
        <taxon>Hexapoda</taxon>
        <taxon>Insecta</taxon>
        <taxon>Pterygota</taxon>
        <taxon>Neoptera</taxon>
        <taxon>Endopterygota</taxon>
        <taxon>Diptera</taxon>
        <taxon>Nematocera</taxon>
        <taxon>Culicoidea</taxon>
        <taxon>Culicidae</taxon>
        <taxon>Anophelinae</taxon>
        <taxon>Anopheles</taxon>
    </lineage>
</organism>
<evidence type="ECO:0000313" key="5">
    <source>
        <dbReference type="EnsemblMetazoa" id="ASIC006396-PA"/>
    </source>
</evidence>
<feature type="compositionally biased region" description="Basic residues" evidence="1">
    <location>
        <begin position="99"/>
        <end position="111"/>
    </location>
</feature>
<feature type="region of interest" description="Disordered" evidence="1">
    <location>
        <begin position="99"/>
        <end position="133"/>
    </location>
</feature>
<name>A0A084VM78_ANOSI</name>
<proteinExistence type="predicted"/>
<sequence length="344" mass="38958">MKLVQLFWWALFVLLTHQLSENGGLVETKVRNRVQKWQQRTWKARFGAALRKDWRSAFGPSKAHHRTRYGLSPEEEDFFTSDSVPNAYSNYHYRRLGAARSRNRGAGRRKPDHPDGITHFESSRPKRHTRGRSELADELQDYLDPLDLTMLDDPNAEFNPLPPYELGQQYHPVDEESDGIPFPFLAEASENDESVMRTGVGADKKLKEFKIVFHHRNLNGNGMRPRCGEGKQTINPCCPQAPAERTPILRCGSNYRSVAPPPWKMNRRRVGLWLFVFLFVVIGGEVMSLRIATGPVSPTSESPKAVDTNVTTTGGDLLGKPPNVPDIDPLRWLVSKTGSIFKGK</sequence>
<keyword evidence="6" id="KW-1185">Reference proteome</keyword>
<dbReference type="VEuPathDB" id="VectorBase:ASIC006396"/>
<dbReference type="OrthoDB" id="10677035at2759"/>
<protein>
    <submittedName>
        <fullName evidence="4 5">ABC transporter</fullName>
    </submittedName>
</protein>